<gene>
    <name evidence="1" type="ORF">PM001_LOCUS21510</name>
</gene>
<dbReference type="AlphaFoldDB" id="A0AAV1USK0"/>
<sequence>MIEGGTEVPIIGTTFAHKAGCDIDETQKQEHVDTKNNSYISIGFTKVKISSNGSLVFYFDIRDENQVGKEATL</sequence>
<comment type="caution">
    <text evidence="1">The sequence shown here is derived from an EMBL/GenBank/DDBJ whole genome shotgun (WGS) entry which is preliminary data.</text>
</comment>
<dbReference type="Proteomes" id="UP001162060">
    <property type="component" value="Unassembled WGS sequence"/>
</dbReference>
<protein>
    <submittedName>
        <fullName evidence="1">Uncharacterized protein</fullName>
    </submittedName>
</protein>
<evidence type="ECO:0000313" key="2">
    <source>
        <dbReference type="Proteomes" id="UP001162060"/>
    </source>
</evidence>
<organism evidence="1 2">
    <name type="scientific">Peronospora matthiolae</name>
    <dbReference type="NCBI Taxonomy" id="2874970"/>
    <lineage>
        <taxon>Eukaryota</taxon>
        <taxon>Sar</taxon>
        <taxon>Stramenopiles</taxon>
        <taxon>Oomycota</taxon>
        <taxon>Peronosporomycetes</taxon>
        <taxon>Peronosporales</taxon>
        <taxon>Peronosporaceae</taxon>
        <taxon>Peronospora</taxon>
    </lineage>
</organism>
<evidence type="ECO:0000313" key="1">
    <source>
        <dbReference type="EMBL" id="CAK7936360.1"/>
    </source>
</evidence>
<name>A0AAV1USK0_9STRA</name>
<dbReference type="EMBL" id="CAKLBY020000224">
    <property type="protein sequence ID" value="CAK7936360.1"/>
    <property type="molecule type" value="Genomic_DNA"/>
</dbReference>
<proteinExistence type="predicted"/>
<accession>A0AAV1USK0</accession>
<reference evidence="1" key="1">
    <citation type="submission" date="2024-01" db="EMBL/GenBank/DDBJ databases">
        <authorList>
            <person name="Webb A."/>
        </authorList>
    </citation>
    <scope>NUCLEOTIDE SEQUENCE</scope>
    <source>
        <strain evidence="1">Pm1</strain>
    </source>
</reference>